<evidence type="ECO:0000259" key="2">
    <source>
        <dbReference type="Pfam" id="PF13193"/>
    </source>
</evidence>
<keyword evidence="4" id="KW-1185">Reference proteome</keyword>
<dbReference type="GO" id="GO:0016877">
    <property type="term" value="F:ligase activity, forming carbon-sulfur bonds"/>
    <property type="evidence" value="ECO:0007669"/>
    <property type="project" value="UniProtKB-ARBA"/>
</dbReference>
<dbReference type="Pfam" id="PF00501">
    <property type="entry name" value="AMP-binding"/>
    <property type="match status" value="1"/>
</dbReference>
<dbReference type="Gene3D" id="3.40.50.12780">
    <property type="entry name" value="N-terminal domain of ligase-like"/>
    <property type="match status" value="1"/>
</dbReference>
<name>A0A8J3KWT5_9ACTN</name>
<dbReference type="InterPro" id="IPR050237">
    <property type="entry name" value="ATP-dep_AMP-bd_enzyme"/>
</dbReference>
<evidence type="ECO:0000313" key="3">
    <source>
        <dbReference type="EMBL" id="GIG08540.1"/>
    </source>
</evidence>
<dbReference type="Proteomes" id="UP000630887">
    <property type="component" value="Unassembled WGS sequence"/>
</dbReference>
<dbReference type="Gene3D" id="3.30.300.30">
    <property type="match status" value="1"/>
</dbReference>
<sequence>MDNDVAARSYVWRALDQFAGYGDAEAIRAPGRTLTYRELRTAVVTMASALHEQGVHAGTSVAILVGNPHEAIFLQLGLHLLGCRSVWMIPSAPHRHRVEFLRLAEADVFVYDARTHDQLGRELLAEVPHLSVLCFGGGGLGPDLLARPLSGEPPIGRDGPEAEPHSLFQTGGTTGTPKLVLHRHSFFQTLMLFSDHWTASGQHHLRHLAVSAFWHVSAQVPVLMTLFTGGTLVMHDKYDTQPFLDAITRDRITSILLPPPLLYQLLDDPRLAGTDTSSLRMISCGGSAAAPARLAQAVERFGPVLRPVYGMTEAPFITAQPNLTIDPAHPERLGSCGLPFGDMRVEIRAADGTALAAGETGEVWINGSLMMDGYFGEPGLTAQTLSGGWLRTGDVGRLDADGYLFLVDRLKDMIITGYGSTNIYTRPVEDALVAHPQVRAAAVIGVPADDTGEAVHAYAVVEPGAEVTPGEVRDFVIAELNEMWAPRTVEFVDSLPLTAMGKIDKKELRARYLAAAPATA</sequence>
<feature type="domain" description="AMP-binding enzyme C-terminal" evidence="2">
    <location>
        <begin position="428"/>
        <end position="502"/>
    </location>
</feature>
<dbReference type="PANTHER" id="PTHR43767:SF7">
    <property type="entry name" value="MEDIUM_LONG-CHAIN-FATTY-ACID--COA LIGASE FADD8"/>
    <property type="match status" value="1"/>
</dbReference>
<proteinExistence type="predicted"/>
<dbReference type="InterPro" id="IPR000873">
    <property type="entry name" value="AMP-dep_synth/lig_dom"/>
</dbReference>
<dbReference type="PANTHER" id="PTHR43767">
    <property type="entry name" value="LONG-CHAIN-FATTY-ACID--COA LIGASE"/>
    <property type="match status" value="1"/>
</dbReference>
<dbReference type="EMBL" id="BONI01000049">
    <property type="protein sequence ID" value="GIG08540.1"/>
    <property type="molecule type" value="Genomic_DNA"/>
</dbReference>
<organism evidence="3 4">
    <name type="scientific">Catellatospora coxensis</name>
    <dbReference type="NCBI Taxonomy" id="310354"/>
    <lineage>
        <taxon>Bacteria</taxon>
        <taxon>Bacillati</taxon>
        <taxon>Actinomycetota</taxon>
        <taxon>Actinomycetes</taxon>
        <taxon>Micromonosporales</taxon>
        <taxon>Micromonosporaceae</taxon>
        <taxon>Catellatospora</taxon>
    </lineage>
</organism>
<comment type="caution">
    <text evidence="3">The sequence shown here is derived from an EMBL/GenBank/DDBJ whole genome shotgun (WGS) entry which is preliminary data.</text>
</comment>
<gene>
    <name evidence="3" type="primary">coaL_3</name>
    <name evidence="3" type="ORF">Cco03nite_52400</name>
</gene>
<dbReference type="SUPFAM" id="SSF56801">
    <property type="entry name" value="Acetyl-CoA synthetase-like"/>
    <property type="match status" value="1"/>
</dbReference>
<dbReference type="Pfam" id="PF13193">
    <property type="entry name" value="AMP-binding_C"/>
    <property type="match status" value="1"/>
</dbReference>
<evidence type="ECO:0000259" key="1">
    <source>
        <dbReference type="Pfam" id="PF00501"/>
    </source>
</evidence>
<dbReference type="InterPro" id="IPR042099">
    <property type="entry name" value="ANL_N_sf"/>
</dbReference>
<dbReference type="InterPro" id="IPR045851">
    <property type="entry name" value="AMP-bd_C_sf"/>
</dbReference>
<dbReference type="InterPro" id="IPR020845">
    <property type="entry name" value="AMP-binding_CS"/>
</dbReference>
<dbReference type="InterPro" id="IPR025110">
    <property type="entry name" value="AMP-bd_C"/>
</dbReference>
<accession>A0A8J3KWT5</accession>
<reference evidence="3 4" key="1">
    <citation type="submission" date="2021-01" db="EMBL/GenBank/DDBJ databases">
        <title>Whole genome shotgun sequence of Catellatospora coxensis NBRC 107359.</title>
        <authorList>
            <person name="Komaki H."/>
            <person name="Tamura T."/>
        </authorList>
    </citation>
    <scope>NUCLEOTIDE SEQUENCE [LARGE SCALE GENOMIC DNA]</scope>
    <source>
        <strain evidence="3 4">NBRC 107359</strain>
    </source>
</reference>
<feature type="domain" description="AMP-dependent synthetase/ligase" evidence="1">
    <location>
        <begin position="17"/>
        <end position="375"/>
    </location>
</feature>
<dbReference type="PROSITE" id="PS00455">
    <property type="entry name" value="AMP_BINDING"/>
    <property type="match status" value="1"/>
</dbReference>
<evidence type="ECO:0000313" key="4">
    <source>
        <dbReference type="Proteomes" id="UP000630887"/>
    </source>
</evidence>
<protein>
    <submittedName>
        <fullName evidence="3">Acyl-CoA synthetase</fullName>
    </submittedName>
</protein>
<dbReference type="AlphaFoldDB" id="A0A8J3KWT5"/>